<dbReference type="InterPro" id="IPR004474">
    <property type="entry name" value="LytR_CpsA_psr"/>
</dbReference>
<comment type="similarity">
    <text evidence="1">Belongs to the LytR/CpsA/Psr (LCP) family.</text>
</comment>
<dbReference type="PANTHER" id="PTHR33392:SF3">
    <property type="entry name" value="POLYISOPRENYL-TEICHOIC ACID--PEPTIDOGLYCAN TEICHOIC ACID TRANSFERASE TAGT"/>
    <property type="match status" value="1"/>
</dbReference>
<dbReference type="RefSeq" id="WP_205005608.1">
    <property type="nucleotide sequence ID" value="NZ_CBCRXA010000016.1"/>
</dbReference>
<dbReference type="NCBIfam" id="TIGR00350">
    <property type="entry name" value="lytR_cpsA_psr"/>
    <property type="match status" value="1"/>
</dbReference>
<feature type="domain" description="Cell envelope-related transcriptional attenuator" evidence="4">
    <location>
        <begin position="93"/>
        <end position="257"/>
    </location>
</feature>
<keyword evidence="3" id="KW-0472">Membrane</keyword>
<evidence type="ECO:0000259" key="4">
    <source>
        <dbReference type="Pfam" id="PF03816"/>
    </source>
</evidence>
<reference evidence="5 6" key="1">
    <citation type="submission" date="2021-01" db="EMBL/GenBank/DDBJ databases">
        <title>Genomic Encyclopedia of Type Strains, Phase IV (KMG-IV): sequencing the most valuable type-strain genomes for metagenomic binning, comparative biology and taxonomic classification.</title>
        <authorList>
            <person name="Goeker M."/>
        </authorList>
    </citation>
    <scope>NUCLEOTIDE SEQUENCE [LARGE SCALE GENOMIC DNA]</scope>
    <source>
        <strain evidence="5 6">DSM 100968</strain>
    </source>
</reference>
<dbReference type="PANTHER" id="PTHR33392">
    <property type="entry name" value="POLYISOPRENYL-TEICHOIC ACID--PEPTIDOGLYCAN TEICHOIC ACID TRANSFERASE TAGU"/>
    <property type="match status" value="1"/>
</dbReference>
<accession>A0ABS2Q775</accession>
<dbReference type="Gene3D" id="3.40.630.190">
    <property type="entry name" value="LCP protein"/>
    <property type="match status" value="1"/>
</dbReference>
<evidence type="ECO:0000256" key="3">
    <source>
        <dbReference type="SAM" id="Phobius"/>
    </source>
</evidence>
<name>A0ABS2Q775_9BACL</name>
<keyword evidence="3" id="KW-0812">Transmembrane</keyword>
<evidence type="ECO:0000256" key="1">
    <source>
        <dbReference type="ARBA" id="ARBA00006068"/>
    </source>
</evidence>
<dbReference type="Proteomes" id="UP000823201">
    <property type="component" value="Unassembled WGS sequence"/>
</dbReference>
<feature type="region of interest" description="Disordered" evidence="2">
    <location>
        <begin position="340"/>
        <end position="380"/>
    </location>
</feature>
<keyword evidence="6" id="KW-1185">Reference proteome</keyword>
<dbReference type="InterPro" id="IPR050922">
    <property type="entry name" value="LytR/CpsA/Psr_CW_biosynth"/>
</dbReference>
<comment type="caution">
    <text evidence="5">The sequence shown here is derived from an EMBL/GenBank/DDBJ whole genome shotgun (WGS) entry which is preliminary data.</text>
</comment>
<evidence type="ECO:0000313" key="6">
    <source>
        <dbReference type="Proteomes" id="UP000823201"/>
    </source>
</evidence>
<evidence type="ECO:0000313" key="5">
    <source>
        <dbReference type="EMBL" id="MBM7657270.1"/>
    </source>
</evidence>
<organism evidence="5 6">
    <name type="scientific">Sporolactobacillus spathodeae</name>
    <dbReference type="NCBI Taxonomy" id="1465502"/>
    <lineage>
        <taxon>Bacteria</taxon>
        <taxon>Bacillati</taxon>
        <taxon>Bacillota</taxon>
        <taxon>Bacilli</taxon>
        <taxon>Bacillales</taxon>
        <taxon>Sporolactobacillaceae</taxon>
        <taxon>Sporolactobacillus</taxon>
    </lineage>
</organism>
<dbReference type="EMBL" id="JAFBEV010000004">
    <property type="protein sequence ID" value="MBM7657270.1"/>
    <property type="molecule type" value="Genomic_DNA"/>
</dbReference>
<gene>
    <name evidence="5" type="ORF">JOC27_000711</name>
</gene>
<dbReference type="Pfam" id="PF03816">
    <property type="entry name" value="LytR_cpsA_psr"/>
    <property type="match status" value="1"/>
</dbReference>
<proteinExistence type="inferred from homology"/>
<protein>
    <submittedName>
        <fullName evidence="5">LCP family protein required for cell wall assembly</fullName>
    </submittedName>
</protein>
<feature type="transmembrane region" description="Helical" evidence="3">
    <location>
        <begin position="20"/>
        <end position="41"/>
    </location>
</feature>
<evidence type="ECO:0000256" key="2">
    <source>
        <dbReference type="SAM" id="MobiDB-lite"/>
    </source>
</evidence>
<dbReference type="PROSITE" id="PS51257">
    <property type="entry name" value="PROKAR_LIPOPROTEIN"/>
    <property type="match status" value="1"/>
</dbReference>
<keyword evidence="3" id="KW-1133">Transmembrane helix</keyword>
<sequence length="380" mass="41513">MDQTRKTEQQIKKRKRLKKILYIVLAIVLILACSGAAYSYYLTKKLENLANHAQKSLVRGDKSNLRAAKVDPVKDNFTILFMGIDARQKGPSRSDALILATFNHKTKKVKLVSIPRDSKVQIIDPTHQRNFGISKITHAHAYGDAENGHGEDFTIATVEHLFNVPVDYYVQVDFDSFVKIINSLGGVDVKVPVKLVTQNSKDQTGKHAIVLEPGWHKLNGEQALAYVRNRKSPGAGGDFGRGRRQMAVIEAMISKATKLSSITKYSQVIDSLNGHFETNLTFGQLLSLRNYAGALHGIKTLQLKGSDDMSTGVYYFKLDDNYLAKISHMLHQQLGLTDSNSTISGDSSSSSINSSSAAAPSSATSSEPSASSSAATSQNP</sequence>